<dbReference type="PANTHER" id="PTHR47942:SF63">
    <property type="entry name" value="PENTATRICOPEPTIDE REPEAT-CONTAINING PROTEIN"/>
    <property type="match status" value="1"/>
</dbReference>
<dbReference type="PROSITE" id="PS51375">
    <property type="entry name" value="PPR"/>
    <property type="match status" value="7"/>
</dbReference>
<dbReference type="Pfam" id="PF17177">
    <property type="entry name" value="PPR_long"/>
    <property type="match status" value="1"/>
</dbReference>
<feature type="repeat" description="PPR" evidence="2">
    <location>
        <begin position="262"/>
        <end position="296"/>
    </location>
</feature>
<feature type="repeat" description="PPR" evidence="2">
    <location>
        <begin position="578"/>
        <end position="612"/>
    </location>
</feature>
<evidence type="ECO:0000256" key="1">
    <source>
        <dbReference type="ARBA" id="ARBA00022737"/>
    </source>
</evidence>
<feature type="repeat" description="PPR" evidence="2">
    <location>
        <begin position="297"/>
        <end position="331"/>
    </location>
</feature>
<feature type="repeat" description="PPR" evidence="2">
    <location>
        <begin position="227"/>
        <end position="261"/>
    </location>
</feature>
<dbReference type="Gene3D" id="1.25.40.10">
    <property type="entry name" value="Tetratricopeptide repeat domain"/>
    <property type="match status" value="3"/>
</dbReference>
<evidence type="ECO:0000313" key="5">
    <source>
        <dbReference type="Proteomes" id="UP000789831"/>
    </source>
</evidence>
<dbReference type="AlphaFoldDB" id="A0A9N9GZQ0"/>
<feature type="domain" description="PROP1-like PPR" evidence="3">
    <location>
        <begin position="116"/>
        <end position="243"/>
    </location>
</feature>
<sequence length="684" mass="79258">GLKGITSLLAKEIKELEEKIDAYDKQKSSQTHYVPFSDIDYTQIYEAISAPDFLIQSKNKLISSEEKSGTANSKLGMPFLDTRIKDKQSSDAHLSIEDVKSLLNEIKSDDSVDSLQNRLTLSIYEFNRLLRSCLKSKNVQDAENTLYLMEKAKIVPDIITYDTLINLYANVRNIEKARSTFNLIESIGLKPSIHSYQNLIKAYCNEHRLNEAFEVYEKIKSAGLIPSQAVFTALIKGCVDKGDMALAWKTFDYMRLEVCQPDEVTYSLMIHACAKTQEVERAFDLVQEMTEKKLHPTDVTYNSLLNACALRKDILNAIFLLEQMQEHGFQPDRITYNTLIYACSKTVDLTAARKLAKIMIESAKDKPLLAPTVVTFVNLFWVYASYQPEGPIRKHFESDTTKTSIINDNNEIASTVKIDNKMISQEDTFPFLPYEPYTQSQALMEAEMLFKYAVMKAQEVAQQQNNTNNNSFMDNDDIIRISPILLDAYLKVIVKKGGFDKAMAIFTEKYAEFNQEYTGWTFITMLRTCYDHSKYNEVFIVWKDWQSWWKRIGAKCEDMGIYKMEIEFKKLGRTPEVRYQAYRWMINTLARCNDVESAMQLLEKLVLKGYKPNKKDLWTLHNRVIQFENSAARIQFLNYCRDQRTMADEVNDALVRKWKGTVPFRTNTPFYNNRKGNEKTRYIR</sequence>
<reference evidence="4" key="1">
    <citation type="submission" date="2021-06" db="EMBL/GenBank/DDBJ databases">
        <authorList>
            <person name="Kallberg Y."/>
            <person name="Tangrot J."/>
            <person name="Rosling A."/>
        </authorList>
    </citation>
    <scope>NUCLEOTIDE SEQUENCE</scope>
    <source>
        <strain evidence="4">MT106</strain>
    </source>
</reference>
<dbReference type="SUPFAM" id="SSF81901">
    <property type="entry name" value="HCP-like"/>
    <property type="match status" value="1"/>
</dbReference>
<evidence type="ECO:0000256" key="2">
    <source>
        <dbReference type="PROSITE-ProRule" id="PRU00708"/>
    </source>
</evidence>
<keyword evidence="1" id="KW-0677">Repeat</keyword>
<feature type="repeat" description="PPR" evidence="2">
    <location>
        <begin position="157"/>
        <end position="191"/>
    </location>
</feature>
<feature type="non-terminal residue" evidence="4">
    <location>
        <position position="684"/>
    </location>
</feature>
<feature type="repeat" description="PPR" evidence="2">
    <location>
        <begin position="122"/>
        <end position="156"/>
    </location>
</feature>
<dbReference type="NCBIfam" id="TIGR00756">
    <property type="entry name" value="PPR"/>
    <property type="match status" value="6"/>
</dbReference>
<dbReference type="InterPro" id="IPR011990">
    <property type="entry name" value="TPR-like_helical_dom_sf"/>
</dbReference>
<dbReference type="Pfam" id="PF13041">
    <property type="entry name" value="PPR_2"/>
    <property type="match status" value="1"/>
</dbReference>
<accession>A0A9N9GZQ0</accession>
<comment type="caution">
    <text evidence="4">The sequence shown here is derived from an EMBL/GenBank/DDBJ whole genome shotgun (WGS) entry which is preliminary data.</text>
</comment>
<dbReference type="EMBL" id="CAJVPL010003776">
    <property type="protein sequence ID" value="CAG8638314.1"/>
    <property type="molecule type" value="Genomic_DNA"/>
</dbReference>
<dbReference type="OrthoDB" id="5588846at2759"/>
<dbReference type="InterPro" id="IPR002885">
    <property type="entry name" value="PPR_rpt"/>
</dbReference>
<evidence type="ECO:0000259" key="3">
    <source>
        <dbReference type="Pfam" id="PF17177"/>
    </source>
</evidence>
<dbReference type="Proteomes" id="UP000789831">
    <property type="component" value="Unassembled WGS sequence"/>
</dbReference>
<dbReference type="InterPro" id="IPR033443">
    <property type="entry name" value="PROP1-like_PPR_dom"/>
</dbReference>
<dbReference type="Pfam" id="PF13812">
    <property type="entry name" value="PPR_3"/>
    <property type="match status" value="1"/>
</dbReference>
<dbReference type="PANTHER" id="PTHR47942">
    <property type="entry name" value="TETRATRICOPEPTIDE REPEAT (TPR)-LIKE SUPERFAMILY PROTEIN-RELATED"/>
    <property type="match status" value="1"/>
</dbReference>
<proteinExistence type="predicted"/>
<dbReference type="Pfam" id="PF01535">
    <property type="entry name" value="PPR"/>
    <property type="match status" value="1"/>
</dbReference>
<feature type="repeat" description="PPR" evidence="2">
    <location>
        <begin position="192"/>
        <end position="226"/>
    </location>
</feature>
<evidence type="ECO:0000313" key="4">
    <source>
        <dbReference type="EMBL" id="CAG8638314.1"/>
    </source>
</evidence>
<keyword evidence="5" id="KW-1185">Reference proteome</keyword>
<dbReference type="InterPro" id="IPR051222">
    <property type="entry name" value="PPR/CCM1_RNA-binding"/>
</dbReference>
<gene>
    <name evidence="4" type="ORF">AGERDE_LOCUS10858</name>
</gene>
<name>A0A9N9GZQ0_9GLOM</name>
<organism evidence="4 5">
    <name type="scientific">Ambispora gerdemannii</name>
    <dbReference type="NCBI Taxonomy" id="144530"/>
    <lineage>
        <taxon>Eukaryota</taxon>
        <taxon>Fungi</taxon>
        <taxon>Fungi incertae sedis</taxon>
        <taxon>Mucoromycota</taxon>
        <taxon>Glomeromycotina</taxon>
        <taxon>Glomeromycetes</taxon>
        <taxon>Archaeosporales</taxon>
        <taxon>Ambisporaceae</taxon>
        <taxon>Ambispora</taxon>
    </lineage>
</organism>
<protein>
    <submittedName>
        <fullName evidence="4">12227_t:CDS:1</fullName>
    </submittedName>
</protein>